<dbReference type="PANTHER" id="PTHR43157">
    <property type="entry name" value="PHOSPHATIDYLINOSITOL-GLYCAN BIOSYNTHESIS CLASS F PROTEIN-RELATED"/>
    <property type="match status" value="1"/>
</dbReference>
<dbReference type="Pfam" id="PF00106">
    <property type="entry name" value="adh_short"/>
    <property type="match status" value="1"/>
</dbReference>
<evidence type="ECO:0000313" key="2">
    <source>
        <dbReference type="EMBL" id="RVX68041.1"/>
    </source>
</evidence>
<gene>
    <name evidence="2" type="ORF">B0A52_08452</name>
</gene>
<dbReference type="AlphaFoldDB" id="A0A438MWD2"/>
<dbReference type="InterPro" id="IPR036291">
    <property type="entry name" value="NAD(P)-bd_dom_sf"/>
</dbReference>
<organism evidence="2 3">
    <name type="scientific">Exophiala mesophila</name>
    <name type="common">Black yeast-like fungus</name>
    <dbReference type="NCBI Taxonomy" id="212818"/>
    <lineage>
        <taxon>Eukaryota</taxon>
        <taxon>Fungi</taxon>
        <taxon>Dikarya</taxon>
        <taxon>Ascomycota</taxon>
        <taxon>Pezizomycotina</taxon>
        <taxon>Eurotiomycetes</taxon>
        <taxon>Chaetothyriomycetidae</taxon>
        <taxon>Chaetothyriales</taxon>
        <taxon>Herpotrichiellaceae</taxon>
        <taxon>Exophiala</taxon>
    </lineage>
</organism>
<dbReference type="Proteomes" id="UP000288859">
    <property type="component" value="Unassembled WGS sequence"/>
</dbReference>
<protein>
    <submittedName>
        <fullName evidence="2">Uncharacterized protein</fullName>
    </submittedName>
</protein>
<evidence type="ECO:0000313" key="3">
    <source>
        <dbReference type="Proteomes" id="UP000288859"/>
    </source>
</evidence>
<reference evidence="2 3" key="1">
    <citation type="submission" date="2017-03" db="EMBL/GenBank/DDBJ databases">
        <title>Genomes of endolithic fungi from Antarctica.</title>
        <authorList>
            <person name="Coleine C."/>
            <person name="Masonjones S."/>
            <person name="Stajich J.E."/>
        </authorList>
    </citation>
    <scope>NUCLEOTIDE SEQUENCE [LARGE SCALE GENOMIC DNA]</scope>
    <source>
        <strain evidence="2 3">CCFEE 6314</strain>
    </source>
</reference>
<dbReference type="InterPro" id="IPR002347">
    <property type="entry name" value="SDR_fam"/>
</dbReference>
<dbReference type="SUPFAM" id="SSF51735">
    <property type="entry name" value="NAD(P)-binding Rossmann-fold domains"/>
    <property type="match status" value="1"/>
</dbReference>
<proteinExistence type="predicted"/>
<dbReference type="EMBL" id="NAJM01000042">
    <property type="protein sequence ID" value="RVX68041.1"/>
    <property type="molecule type" value="Genomic_DNA"/>
</dbReference>
<evidence type="ECO:0000256" key="1">
    <source>
        <dbReference type="ARBA" id="ARBA00023002"/>
    </source>
</evidence>
<dbReference type="Gene3D" id="3.40.50.720">
    <property type="entry name" value="NAD(P)-binding Rossmann-like Domain"/>
    <property type="match status" value="1"/>
</dbReference>
<dbReference type="OrthoDB" id="542013at2759"/>
<dbReference type="GO" id="GO:0016491">
    <property type="term" value="F:oxidoreductase activity"/>
    <property type="evidence" value="ECO:0007669"/>
    <property type="project" value="UniProtKB-KW"/>
</dbReference>
<dbReference type="PANTHER" id="PTHR43157:SF22">
    <property type="entry name" value="SHORT-CHAIN DEHYDROGENASE_REDUCTASE PHMF"/>
    <property type="match status" value="1"/>
</dbReference>
<dbReference type="VEuPathDB" id="FungiDB:PV10_02737"/>
<accession>A0A438MWD2</accession>
<name>A0A438MWD2_EXOME</name>
<keyword evidence="1" id="KW-0560">Oxidoreductase</keyword>
<sequence>MFLSNIFYDKNNPPKPVTQSFSGKTVLITGATTGIGLETAKKLAALDADRVIITARTEEKGRAAKKQIEDFVAAQPTRQTGIKSEIIVLTLEMSSFKQIRDFVTQLRLHTSSLDAAILNAGLMQADYVQTEDGWEEALHVNGLGSFLLGVLILPILIAKADVKDSSYKPHLTFVSSGRAFAVNAEKEKAWVKSEQPLEYVSSQENFVPGLAAMASQYAKSKFVLEVNVRRLAVSDFNKDAHGKPKVIISTTCPGTTDSDISRAIPSRIVRGLALFAFYFIARKPEQSANGHISSLLTGDDMNGAMWKNDIKYPPGEAFYTDDAVRLAENLWSETRQMTLKLEPSTSPLLVGA</sequence>
<dbReference type="PRINTS" id="PR00081">
    <property type="entry name" value="GDHRDH"/>
</dbReference>
<comment type="caution">
    <text evidence="2">The sequence shown here is derived from an EMBL/GenBank/DDBJ whole genome shotgun (WGS) entry which is preliminary data.</text>
</comment>